<evidence type="ECO:0000256" key="6">
    <source>
        <dbReference type="PROSITE-ProRule" id="PRU01373"/>
    </source>
</evidence>
<sequence>MNMKAQAVLIATGAMVAGVMIWGTSNNIRGHQLTSHPVTEKTRAASQTSKKIQLAKKAKPRSQKTTPVDWHGPSMPDKAYPDLAQHPNLTIKVSTKRQRVYLVDQGKTLYTMLASTGKSGSETPRGQFVIQPERGPNFYNQQSKEGANYWVSFKDHGIYLFHSVPVDATGTYVKSEAAQLGKEANSHGCVRLSIADAKWMYENIRQGTPVTVN</sequence>
<reference evidence="9 10" key="1">
    <citation type="submission" date="2024-09" db="EMBL/GenBank/DDBJ databases">
        <authorList>
            <person name="Sun Q."/>
            <person name="Mori K."/>
        </authorList>
    </citation>
    <scope>NUCLEOTIDE SEQUENCE [LARGE SCALE GENOMIC DNA]</scope>
    <source>
        <strain evidence="9 10">TBRC 4575</strain>
    </source>
</reference>
<evidence type="ECO:0000256" key="5">
    <source>
        <dbReference type="ARBA" id="ARBA00023316"/>
    </source>
</evidence>
<feature type="domain" description="L,D-TPase catalytic" evidence="8">
    <location>
        <begin position="89"/>
        <end position="213"/>
    </location>
</feature>
<evidence type="ECO:0000256" key="1">
    <source>
        <dbReference type="ARBA" id="ARBA00004752"/>
    </source>
</evidence>
<dbReference type="Pfam" id="PF03734">
    <property type="entry name" value="YkuD"/>
    <property type="match status" value="1"/>
</dbReference>
<dbReference type="RefSeq" id="WP_371852238.1">
    <property type="nucleotide sequence ID" value="NZ_BAABRM010000008.1"/>
</dbReference>
<evidence type="ECO:0000313" key="10">
    <source>
        <dbReference type="Proteomes" id="UP001589855"/>
    </source>
</evidence>
<gene>
    <name evidence="9" type="ORF">ACFFGS_10960</name>
</gene>
<keyword evidence="3 6" id="KW-0133">Cell shape</keyword>
<keyword evidence="5 6" id="KW-0961">Cell wall biogenesis/degradation</keyword>
<feature type="region of interest" description="Disordered" evidence="7">
    <location>
        <begin position="32"/>
        <end position="82"/>
    </location>
</feature>
<dbReference type="SUPFAM" id="SSF141523">
    <property type="entry name" value="L,D-transpeptidase catalytic domain-like"/>
    <property type="match status" value="1"/>
</dbReference>
<feature type="active site" description="Proton donor/acceptor" evidence="6">
    <location>
        <position position="162"/>
    </location>
</feature>
<comment type="caution">
    <text evidence="9">The sequence shown here is derived from an EMBL/GenBank/DDBJ whole genome shotgun (WGS) entry which is preliminary data.</text>
</comment>
<proteinExistence type="predicted"/>
<evidence type="ECO:0000256" key="7">
    <source>
        <dbReference type="SAM" id="MobiDB-lite"/>
    </source>
</evidence>
<dbReference type="Gene3D" id="2.40.440.10">
    <property type="entry name" value="L,D-transpeptidase catalytic domain-like"/>
    <property type="match status" value="1"/>
</dbReference>
<evidence type="ECO:0000256" key="3">
    <source>
        <dbReference type="ARBA" id="ARBA00022960"/>
    </source>
</evidence>
<dbReference type="InterPro" id="IPR050979">
    <property type="entry name" value="LD-transpeptidase"/>
</dbReference>
<dbReference type="InterPro" id="IPR005490">
    <property type="entry name" value="LD_TPept_cat_dom"/>
</dbReference>
<keyword evidence="10" id="KW-1185">Reference proteome</keyword>
<dbReference type="Proteomes" id="UP001589855">
    <property type="component" value="Unassembled WGS sequence"/>
</dbReference>
<dbReference type="EC" id="2.3.2.-" evidence="9"/>
<name>A0ABV6K631_9LACO</name>
<protein>
    <submittedName>
        <fullName evidence="9">L,D-transpeptidase</fullName>
        <ecNumber evidence="9">2.3.2.-</ecNumber>
    </submittedName>
</protein>
<dbReference type="PANTHER" id="PTHR30582:SF2">
    <property type="entry name" value="L,D-TRANSPEPTIDASE YCIB-RELATED"/>
    <property type="match status" value="1"/>
</dbReference>
<keyword evidence="4 6" id="KW-0573">Peptidoglycan synthesis</keyword>
<dbReference type="PROSITE" id="PS52029">
    <property type="entry name" value="LD_TPASE"/>
    <property type="match status" value="1"/>
</dbReference>
<organism evidence="9 10">
    <name type="scientific">Lactiplantibacillus plajomi</name>
    <dbReference type="NCBI Taxonomy" id="1457217"/>
    <lineage>
        <taxon>Bacteria</taxon>
        <taxon>Bacillati</taxon>
        <taxon>Bacillota</taxon>
        <taxon>Bacilli</taxon>
        <taxon>Lactobacillales</taxon>
        <taxon>Lactobacillaceae</taxon>
        <taxon>Lactiplantibacillus</taxon>
    </lineage>
</organism>
<feature type="active site" description="Nucleophile" evidence="6">
    <location>
        <position position="189"/>
    </location>
</feature>
<keyword evidence="9" id="KW-0012">Acyltransferase</keyword>
<dbReference type="InterPro" id="IPR038063">
    <property type="entry name" value="Transpep_catalytic_dom"/>
</dbReference>
<comment type="pathway">
    <text evidence="1 6">Cell wall biogenesis; peptidoglycan biosynthesis.</text>
</comment>
<dbReference type="EMBL" id="JBHLUK010000073">
    <property type="protein sequence ID" value="MFC0424642.1"/>
    <property type="molecule type" value="Genomic_DNA"/>
</dbReference>
<keyword evidence="2 9" id="KW-0808">Transferase</keyword>
<feature type="compositionally biased region" description="Basic residues" evidence="7">
    <location>
        <begin position="53"/>
        <end position="62"/>
    </location>
</feature>
<evidence type="ECO:0000256" key="4">
    <source>
        <dbReference type="ARBA" id="ARBA00022984"/>
    </source>
</evidence>
<evidence type="ECO:0000256" key="2">
    <source>
        <dbReference type="ARBA" id="ARBA00022679"/>
    </source>
</evidence>
<dbReference type="PANTHER" id="PTHR30582">
    <property type="entry name" value="L,D-TRANSPEPTIDASE"/>
    <property type="match status" value="1"/>
</dbReference>
<dbReference type="CDD" id="cd16913">
    <property type="entry name" value="YkuD_like"/>
    <property type="match status" value="1"/>
</dbReference>
<dbReference type="GO" id="GO:0016746">
    <property type="term" value="F:acyltransferase activity"/>
    <property type="evidence" value="ECO:0007669"/>
    <property type="project" value="UniProtKB-KW"/>
</dbReference>
<evidence type="ECO:0000259" key="8">
    <source>
        <dbReference type="PROSITE" id="PS52029"/>
    </source>
</evidence>
<evidence type="ECO:0000313" key="9">
    <source>
        <dbReference type="EMBL" id="MFC0424642.1"/>
    </source>
</evidence>
<accession>A0ABV6K631</accession>